<evidence type="ECO:0000256" key="1">
    <source>
        <dbReference type="SAM" id="MobiDB-lite"/>
    </source>
</evidence>
<evidence type="ECO:0000313" key="4">
    <source>
        <dbReference type="Proteomes" id="UP000254927"/>
    </source>
</evidence>
<feature type="transmembrane region" description="Helical" evidence="2">
    <location>
        <begin position="6"/>
        <end position="26"/>
    </location>
</feature>
<dbReference type="EMBL" id="UGQW01000002">
    <property type="protein sequence ID" value="STZ67062.1"/>
    <property type="molecule type" value="Genomic_DNA"/>
</dbReference>
<proteinExistence type="predicted"/>
<name>A0A378TYA2_NEIEL</name>
<dbReference type="GeneID" id="93353329"/>
<gene>
    <name evidence="3" type="ORF">NCTC10660_00531</name>
</gene>
<evidence type="ECO:0000313" key="3">
    <source>
        <dbReference type="EMBL" id="STZ67062.1"/>
    </source>
</evidence>
<evidence type="ECO:0000256" key="2">
    <source>
        <dbReference type="SAM" id="Phobius"/>
    </source>
</evidence>
<protein>
    <recommendedName>
        <fullName evidence="5">Cytochrome C oxidase subunit II</fullName>
    </recommendedName>
</protein>
<evidence type="ECO:0008006" key="5">
    <source>
        <dbReference type="Google" id="ProtNLM"/>
    </source>
</evidence>
<dbReference type="AlphaFoldDB" id="A0A378TYA2"/>
<keyword evidence="2" id="KW-0472">Membrane</keyword>
<keyword evidence="2" id="KW-1133">Transmembrane helix</keyword>
<dbReference type="Proteomes" id="UP000254927">
    <property type="component" value="Unassembled WGS sequence"/>
</dbReference>
<keyword evidence="2" id="KW-0812">Transmembrane</keyword>
<dbReference type="RefSeq" id="WP_003770091.1">
    <property type="nucleotide sequence ID" value="NZ_CAJPMF010000038.1"/>
</dbReference>
<organism evidence="3 4">
    <name type="scientific">Neisseria elongata</name>
    <dbReference type="NCBI Taxonomy" id="495"/>
    <lineage>
        <taxon>Bacteria</taxon>
        <taxon>Pseudomonadati</taxon>
        <taxon>Pseudomonadota</taxon>
        <taxon>Betaproteobacteria</taxon>
        <taxon>Neisseriales</taxon>
        <taxon>Neisseriaceae</taxon>
        <taxon>Neisseria</taxon>
    </lineage>
</organism>
<accession>A0A378TYA2</accession>
<sequence>MFWAIISVFSIIVAVLVIWVNASAFGMEERDHKEASDYEKRFGLGPQPVSKKDSEPSE</sequence>
<reference evidence="3 4" key="1">
    <citation type="submission" date="2018-06" db="EMBL/GenBank/DDBJ databases">
        <authorList>
            <consortium name="Pathogen Informatics"/>
            <person name="Doyle S."/>
        </authorList>
    </citation>
    <scope>NUCLEOTIDE SEQUENCE [LARGE SCALE GENOMIC DNA]</scope>
    <source>
        <strain evidence="3 4">NCTC10660</strain>
    </source>
</reference>
<feature type="region of interest" description="Disordered" evidence="1">
    <location>
        <begin position="36"/>
        <end position="58"/>
    </location>
</feature>